<proteinExistence type="predicted"/>
<gene>
    <name evidence="1" type="ORF">QM524_01885</name>
</gene>
<reference evidence="1 2" key="1">
    <citation type="submission" date="2023-05" db="EMBL/GenBank/DDBJ databases">
        <title>Novel species of genus Flectobacillus isolated from stream in China.</title>
        <authorList>
            <person name="Lu H."/>
        </authorList>
    </citation>
    <scope>NUCLEOTIDE SEQUENCE [LARGE SCALE GENOMIC DNA]</scope>
    <source>
        <strain evidence="1 2">KCTC 42575</strain>
    </source>
</reference>
<dbReference type="RefSeq" id="WP_283343224.1">
    <property type="nucleotide sequence ID" value="NZ_JASHIF010000002.1"/>
</dbReference>
<name>A0ABT6Y3A9_9BACT</name>
<protein>
    <submittedName>
        <fullName evidence="1">Uncharacterized protein</fullName>
    </submittedName>
</protein>
<accession>A0ABT6Y3A9</accession>
<evidence type="ECO:0000313" key="2">
    <source>
        <dbReference type="Proteomes" id="UP001236507"/>
    </source>
</evidence>
<dbReference type="EMBL" id="JASHIF010000002">
    <property type="protein sequence ID" value="MDI9857949.1"/>
    <property type="molecule type" value="Genomic_DNA"/>
</dbReference>
<sequence>MNSYQYNDLIVEVINEPTYSFGSADNYFNYSKHYFGDGGTEYATSKHGVRICQGDQIVDNCIVIGSGGATGVHKNSSLLDNDQLLLCCCDTIFCLTLPNLDLKWKTQADQATCFQIFKQQDEYIIHGELQVTKLDREGNQKWKFGGTDIFVSIDNEEEFKLEPDGILLTDFGKTKYKIDFDGRLIWDTYKRCRKKQQATSVWQYGD</sequence>
<organism evidence="1 2">
    <name type="scientific">Flectobacillus roseus</name>
    <dbReference type="NCBI Taxonomy" id="502259"/>
    <lineage>
        <taxon>Bacteria</taxon>
        <taxon>Pseudomonadati</taxon>
        <taxon>Bacteroidota</taxon>
        <taxon>Cytophagia</taxon>
        <taxon>Cytophagales</taxon>
        <taxon>Flectobacillaceae</taxon>
        <taxon>Flectobacillus</taxon>
    </lineage>
</organism>
<dbReference type="Proteomes" id="UP001236507">
    <property type="component" value="Unassembled WGS sequence"/>
</dbReference>
<comment type="caution">
    <text evidence="1">The sequence shown here is derived from an EMBL/GenBank/DDBJ whole genome shotgun (WGS) entry which is preliminary data.</text>
</comment>
<evidence type="ECO:0000313" key="1">
    <source>
        <dbReference type="EMBL" id="MDI9857949.1"/>
    </source>
</evidence>
<keyword evidence="2" id="KW-1185">Reference proteome</keyword>